<keyword evidence="3" id="KW-1185">Reference proteome</keyword>
<accession>A0A437Q4P0</accession>
<dbReference type="EMBL" id="SACQ01000010">
    <property type="protein sequence ID" value="RVU29393.1"/>
    <property type="molecule type" value="Genomic_DNA"/>
</dbReference>
<organism evidence="2 3">
    <name type="scientific">Neptunomonas marina</name>
    <dbReference type="NCBI Taxonomy" id="1815562"/>
    <lineage>
        <taxon>Bacteria</taxon>
        <taxon>Pseudomonadati</taxon>
        <taxon>Pseudomonadota</taxon>
        <taxon>Gammaproteobacteria</taxon>
        <taxon>Oceanospirillales</taxon>
        <taxon>Oceanospirillaceae</taxon>
        <taxon>Neptunomonas</taxon>
    </lineage>
</organism>
<comment type="caution">
    <text evidence="2">The sequence shown here is derived from an EMBL/GenBank/DDBJ whole genome shotgun (WGS) entry which is preliminary data.</text>
</comment>
<dbReference type="AlphaFoldDB" id="A0A437Q4P0"/>
<dbReference type="InterPro" id="IPR008972">
    <property type="entry name" value="Cupredoxin"/>
</dbReference>
<dbReference type="Proteomes" id="UP000282818">
    <property type="component" value="Unassembled WGS sequence"/>
</dbReference>
<dbReference type="Gene3D" id="2.60.40.420">
    <property type="entry name" value="Cupredoxins - blue copper proteins"/>
    <property type="match status" value="1"/>
</dbReference>
<dbReference type="InterPro" id="IPR028096">
    <property type="entry name" value="EfeO_Cupredoxin"/>
</dbReference>
<evidence type="ECO:0000259" key="1">
    <source>
        <dbReference type="Pfam" id="PF13473"/>
    </source>
</evidence>
<reference evidence="2 3" key="1">
    <citation type="submission" date="2019-01" db="EMBL/GenBank/DDBJ databases">
        <authorList>
            <person name="Chen W.-M."/>
        </authorList>
    </citation>
    <scope>NUCLEOTIDE SEQUENCE [LARGE SCALE GENOMIC DNA]</scope>
    <source>
        <strain evidence="2 3">HPM-16</strain>
    </source>
</reference>
<dbReference type="SUPFAM" id="SSF49503">
    <property type="entry name" value="Cupredoxins"/>
    <property type="match status" value="1"/>
</dbReference>
<evidence type="ECO:0000313" key="3">
    <source>
        <dbReference type="Proteomes" id="UP000282818"/>
    </source>
</evidence>
<feature type="domain" description="EfeO-type cupredoxin-like" evidence="1">
    <location>
        <begin position="13"/>
        <end position="118"/>
    </location>
</feature>
<proteinExistence type="predicted"/>
<name>A0A437Q4P0_9GAMM</name>
<protein>
    <submittedName>
        <fullName evidence="2">Cupredoxin domain-containing protein</fullName>
    </submittedName>
</protein>
<gene>
    <name evidence="2" type="ORF">EOE65_16625</name>
</gene>
<sequence length="119" mass="13131">MMWLVNLLGLGLVALIAWWFWGQRAPETAISKEEAVTIKVAGGVYTPSVIHARVGQPLTLNFIREDQAPCAEVVIFEGLDLSLGLPLNETVSQRITPPEAGTYPFSCQMQMYRGQLIVT</sequence>
<evidence type="ECO:0000313" key="2">
    <source>
        <dbReference type="EMBL" id="RVU29393.1"/>
    </source>
</evidence>
<dbReference type="Pfam" id="PF13473">
    <property type="entry name" value="Cupredoxin_1"/>
    <property type="match status" value="1"/>
</dbReference>